<organism evidence="2 3">
    <name type="scientific">Enterococcus durans</name>
    <dbReference type="NCBI Taxonomy" id="53345"/>
    <lineage>
        <taxon>Bacteria</taxon>
        <taxon>Bacillati</taxon>
        <taxon>Bacillota</taxon>
        <taxon>Bacilli</taxon>
        <taxon>Lactobacillales</taxon>
        <taxon>Enterococcaceae</taxon>
        <taxon>Enterococcus</taxon>
    </lineage>
</organism>
<evidence type="ECO:0000313" key="2">
    <source>
        <dbReference type="EMBL" id="PEH45146.1"/>
    </source>
</evidence>
<proteinExistence type="predicted"/>
<name>A0AB36S8D3_9ENTE</name>
<dbReference type="InterPro" id="IPR031899">
    <property type="entry name" value="Dit_N"/>
</dbReference>
<feature type="domain" description="Distal tail protein N-terminal" evidence="1">
    <location>
        <begin position="1"/>
        <end position="125"/>
    </location>
</feature>
<dbReference type="RefSeq" id="WP_002342059.1">
    <property type="nucleotide sequence ID" value="NZ_JBHKBC010000010.1"/>
</dbReference>
<evidence type="ECO:0000313" key="3">
    <source>
        <dbReference type="Proteomes" id="UP000220669"/>
    </source>
</evidence>
<comment type="caution">
    <text evidence="2">The sequence shown here is derived from an EMBL/GenBank/DDBJ whole genome shotgun (WGS) entry which is preliminary data.</text>
</comment>
<gene>
    <name evidence="2" type="ORF">CRM96_09045</name>
</gene>
<reference evidence="2 3" key="1">
    <citation type="submission" date="2017-09" db="EMBL/GenBank/DDBJ databases">
        <title>FDA dAtabase for Regulatory Grade micrObial Sequences (FDA-ARGOS): Supporting development and validation of Infectious Disease Dx tests.</title>
        <authorList>
            <person name="Minogue T."/>
            <person name="Wolcott M."/>
            <person name="Wasieloski L."/>
            <person name="Aguilar W."/>
            <person name="Moore D."/>
            <person name="Tallon L.J."/>
            <person name="Sadzewicz L."/>
            <person name="Ott S."/>
            <person name="Zhao X."/>
            <person name="Nagaraj S."/>
            <person name="Vavikolanu K."/>
            <person name="Aluvathingal J."/>
            <person name="Nadendla S."/>
            <person name="Sichtig H."/>
        </authorList>
    </citation>
    <scope>NUCLEOTIDE SEQUENCE [LARGE SCALE GENOMIC DNA]</scope>
    <source>
        <strain evidence="2 3">FDAARGOS_396</strain>
    </source>
</reference>
<accession>A0AB36S8D3</accession>
<protein>
    <recommendedName>
        <fullName evidence="1">Distal tail protein N-terminal domain-containing protein</fullName>
    </recommendedName>
</protein>
<evidence type="ECO:0000259" key="1">
    <source>
        <dbReference type="Pfam" id="PF16774"/>
    </source>
</evidence>
<dbReference type="Pfam" id="PF16774">
    <property type="entry name" value="Dit_N"/>
    <property type="match status" value="1"/>
</dbReference>
<dbReference type="Proteomes" id="UP000220669">
    <property type="component" value="Unassembled WGS sequence"/>
</dbReference>
<dbReference type="AlphaFoldDB" id="A0AB36S8D3"/>
<dbReference type="EMBL" id="PDEB01000004">
    <property type="protein sequence ID" value="PEH45146.1"/>
    <property type="molecule type" value="Genomic_DNA"/>
</dbReference>
<sequence>MRTVILRNKLNEEIDLSTEDYFATEMSNLGFEVTKEHIGQWGSFREIGESIELSEFQSSVMISVHGFREQQLYGSLVEFLANGPFELEFSFDSETMIRKCSLKSLSKTEIDSQSSLLTDTLNLYFTSSWYSIKREKLIQNSTSLNTRGKVYSFVRPYVYTKNVWEKKGVFKFSNNSVYLTNSTERMSPLKIRIIGECSNPYWEVIQNSKVVASDGYFINMKDTQILEVSSLLEDQTAILKDVGGVESSVYQQQDFTKSNFVQAPLGEFSVVFHVGHANVEIELYEERDLF</sequence>